<dbReference type="GO" id="GO:0003697">
    <property type="term" value="F:single-stranded DNA binding"/>
    <property type="evidence" value="ECO:0007669"/>
    <property type="project" value="UniProtKB-UniRule"/>
</dbReference>
<dbReference type="EMBL" id="NOVD01000001">
    <property type="protein sequence ID" value="PCK29303.1"/>
    <property type="molecule type" value="Genomic_DNA"/>
</dbReference>
<dbReference type="InterPro" id="IPR003395">
    <property type="entry name" value="RecF/RecN/SMC_N"/>
</dbReference>
<comment type="similarity">
    <text evidence="2 13 14">Belongs to the RecF family.</text>
</comment>
<dbReference type="PROSITE" id="PS00617">
    <property type="entry name" value="RECF_1"/>
    <property type="match status" value="1"/>
</dbReference>
<evidence type="ECO:0000256" key="12">
    <source>
        <dbReference type="ARBA" id="ARBA00025401"/>
    </source>
</evidence>
<comment type="function">
    <text evidence="12 13 14">The RecF protein is involved in DNA metabolism; it is required for DNA replication and normal SOS inducibility. RecF binds preferentially to single-stranded, linear DNA. It also seems to bind ATP.</text>
</comment>
<dbReference type="NCBIfam" id="TIGR00611">
    <property type="entry name" value="recf"/>
    <property type="match status" value="1"/>
</dbReference>
<keyword evidence="11 13" id="KW-0742">SOS response</keyword>
<dbReference type="InterPro" id="IPR001238">
    <property type="entry name" value="DNA-binding_RecF"/>
</dbReference>
<comment type="caution">
    <text evidence="15">The sequence shown here is derived from an EMBL/GenBank/DDBJ whole genome shotgun (WGS) entry which is preliminary data.</text>
</comment>
<gene>
    <name evidence="13" type="primary">recF</name>
    <name evidence="15" type="ORF">CHR55_02690</name>
</gene>
<evidence type="ECO:0000256" key="13">
    <source>
        <dbReference type="HAMAP-Rule" id="MF_00365"/>
    </source>
</evidence>
<dbReference type="GO" id="GO:0005737">
    <property type="term" value="C:cytoplasm"/>
    <property type="evidence" value="ECO:0007669"/>
    <property type="project" value="UniProtKB-SubCell"/>
</dbReference>
<evidence type="ECO:0000256" key="9">
    <source>
        <dbReference type="ARBA" id="ARBA00023125"/>
    </source>
</evidence>
<dbReference type="InterPro" id="IPR027417">
    <property type="entry name" value="P-loop_NTPase"/>
</dbReference>
<evidence type="ECO:0000256" key="8">
    <source>
        <dbReference type="ARBA" id="ARBA00022840"/>
    </source>
</evidence>
<dbReference type="GO" id="GO:0006260">
    <property type="term" value="P:DNA replication"/>
    <property type="evidence" value="ECO:0007669"/>
    <property type="project" value="UniProtKB-UniRule"/>
</dbReference>
<evidence type="ECO:0000256" key="1">
    <source>
        <dbReference type="ARBA" id="ARBA00004496"/>
    </source>
</evidence>
<evidence type="ECO:0000256" key="2">
    <source>
        <dbReference type="ARBA" id="ARBA00008016"/>
    </source>
</evidence>
<dbReference type="HAMAP" id="MF_00365">
    <property type="entry name" value="RecF"/>
    <property type="match status" value="1"/>
</dbReference>
<evidence type="ECO:0000256" key="5">
    <source>
        <dbReference type="ARBA" id="ARBA00022705"/>
    </source>
</evidence>
<dbReference type="SUPFAM" id="SSF52540">
    <property type="entry name" value="P-loop containing nucleoside triphosphate hydrolases"/>
    <property type="match status" value="1"/>
</dbReference>
<name>A0A2A5JIH3_RHOSG</name>
<dbReference type="PANTHER" id="PTHR32182">
    <property type="entry name" value="DNA REPLICATION AND REPAIR PROTEIN RECF"/>
    <property type="match status" value="1"/>
</dbReference>
<evidence type="ECO:0000256" key="4">
    <source>
        <dbReference type="ARBA" id="ARBA00022490"/>
    </source>
</evidence>
<proteinExistence type="inferred from homology"/>
<dbReference type="GO" id="GO:0005524">
    <property type="term" value="F:ATP binding"/>
    <property type="evidence" value="ECO:0007669"/>
    <property type="project" value="UniProtKB-UniRule"/>
</dbReference>
<feature type="binding site" evidence="13">
    <location>
        <begin position="30"/>
        <end position="37"/>
    </location>
    <ligand>
        <name>ATP</name>
        <dbReference type="ChEBI" id="CHEBI:30616"/>
    </ligand>
</feature>
<dbReference type="PROSITE" id="PS00618">
    <property type="entry name" value="RECF_2"/>
    <property type="match status" value="1"/>
</dbReference>
<reference evidence="15 16" key="1">
    <citation type="submission" date="2017-07" db="EMBL/GenBank/DDBJ databases">
        <title>Draft sequence of Rhodococcus enclensis 23b-28.</title>
        <authorList>
            <person name="Besaury L."/>
            <person name="Sancelme M."/>
            <person name="Amato P."/>
            <person name="Lallement A."/>
            <person name="Delort A.-M."/>
        </authorList>
    </citation>
    <scope>NUCLEOTIDE SEQUENCE [LARGE SCALE GENOMIC DNA]</scope>
    <source>
        <strain evidence="15 16">23b-28</strain>
    </source>
</reference>
<evidence type="ECO:0000256" key="6">
    <source>
        <dbReference type="ARBA" id="ARBA00022741"/>
    </source>
</evidence>
<keyword evidence="8 13" id="KW-0067">ATP-binding</keyword>
<dbReference type="GO" id="GO:0000731">
    <property type="term" value="P:DNA synthesis involved in DNA repair"/>
    <property type="evidence" value="ECO:0007669"/>
    <property type="project" value="TreeGrafter"/>
</dbReference>
<evidence type="ECO:0000256" key="11">
    <source>
        <dbReference type="ARBA" id="ARBA00023236"/>
    </source>
</evidence>
<keyword evidence="4 13" id="KW-0963">Cytoplasm</keyword>
<dbReference type="RefSeq" id="WP_058036936.1">
    <property type="nucleotide sequence ID" value="NZ_CP089606.1"/>
</dbReference>
<dbReference type="GO" id="GO:0006302">
    <property type="term" value="P:double-strand break repair"/>
    <property type="evidence" value="ECO:0007669"/>
    <property type="project" value="TreeGrafter"/>
</dbReference>
<dbReference type="InterPro" id="IPR018078">
    <property type="entry name" value="DNA-binding_RecF_CS"/>
</dbReference>
<keyword evidence="5 13" id="KW-0235">DNA replication</keyword>
<evidence type="ECO:0000256" key="10">
    <source>
        <dbReference type="ARBA" id="ARBA00023204"/>
    </source>
</evidence>
<dbReference type="AlphaFoldDB" id="A0A2A5JIH3"/>
<evidence type="ECO:0000313" key="16">
    <source>
        <dbReference type="Proteomes" id="UP000230886"/>
    </source>
</evidence>
<dbReference type="Pfam" id="PF02463">
    <property type="entry name" value="SMC_N"/>
    <property type="match status" value="1"/>
</dbReference>
<accession>A0A2A5JIH3</accession>
<keyword evidence="9 13" id="KW-0238">DNA-binding</keyword>
<organism evidence="15 16">
    <name type="scientific">Rhodococcus qingshengii</name>
    <dbReference type="NCBI Taxonomy" id="334542"/>
    <lineage>
        <taxon>Bacteria</taxon>
        <taxon>Bacillati</taxon>
        <taxon>Actinomycetota</taxon>
        <taxon>Actinomycetes</taxon>
        <taxon>Mycobacteriales</taxon>
        <taxon>Nocardiaceae</taxon>
        <taxon>Rhodococcus</taxon>
        <taxon>Rhodococcus erythropolis group</taxon>
    </lineage>
</organism>
<protein>
    <recommendedName>
        <fullName evidence="3 13">DNA replication and repair protein RecF</fullName>
    </recommendedName>
</protein>
<evidence type="ECO:0000256" key="7">
    <source>
        <dbReference type="ARBA" id="ARBA00022763"/>
    </source>
</evidence>
<comment type="subcellular location">
    <subcellularLocation>
        <location evidence="1 13 14">Cytoplasm</location>
    </subcellularLocation>
</comment>
<evidence type="ECO:0000256" key="3">
    <source>
        <dbReference type="ARBA" id="ARBA00020170"/>
    </source>
</evidence>
<keyword evidence="6 13" id="KW-0547">Nucleotide-binding</keyword>
<dbReference type="GO" id="GO:0009432">
    <property type="term" value="P:SOS response"/>
    <property type="evidence" value="ECO:0007669"/>
    <property type="project" value="UniProtKB-UniRule"/>
</dbReference>
<dbReference type="Proteomes" id="UP000230886">
    <property type="component" value="Unassembled WGS sequence"/>
</dbReference>
<dbReference type="InterPro" id="IPR042174">
    <property type="entry name" value="RecF_2"/>
</dbReference>
<keyword evidence="7 13" id="KW-0227">DNA damage</keyword>
<dbReference type="Gene3D" id="3.40.50.300">
    <property type="entry name" value="P-loop containing nucleotide triphosphate hydrolases"/>
    <property type="match status" value="1"/>
</dbReference>
<dbReference type="PANTHER" id="PTHR32182:SF0">
    <property type="entry name" value="DNA REPLICATION AND REPAIR PROTEIN RECF"/>
    <property type="match status" value="1"/>
</dbReference>
<keyword evidence="10 13" id="KW-0234">DNA repair</keyword>
<sequence>MFVRRFSLRDFRSWDSLTLDLTPGTTVFLGSNGHGKTNVLESLGYLSTLSSHRVSTDAPMIRSGSTSAFAGATVVNNGRELTIDVELIEGKSNRARINQSPTRRPREVLGILQSVMFAPEDLSLVRGDPGDRRRYLDELLTSRIPRMAAVRADYDKVLRQRSALLKTAGAALRRGSRGGESDNVLSTLEVWDGHLAAHGAQLLAGRLELVHDLAPHLAESYRSIAPESRPASIRYKSSLGSSLDPEFTDPARISGIDDVAYLEERFHLELAQMRSKEIDRGVCLVGPHRDDLELILGDSPAKGFASHGESWSFALSLRLAGFALLRADGSDPVLMLDDVFAELDRRRRRALATVAATAEQVLITAAVPEDVPDELEAAKFGVEASDTGDGRISRIVPVGSTDQEVEFDD</sequence>
<evidence type="ECO:0000256" key="14">
    <source>
        <dbReference type="RuleBase" id="RU000578"/>
    </source>
</evidence>
<evidence type="ECO:0000313" key="15">
    <source>
        <dbReference type="EMBL" id="PCK29303.1"/>
    </source>
</evidence>
<dbReference type="Gene3D" id="1.20.1050.90">
    <property type="entry name" value="RecF/RecN/SMC, N-terminal domain"/>
    <property type="match status" value="1"/>
</dbReference>